<protein>
    <submittedName>
        <fullName evidence="2">Thioredoxin-like</fullName>
    </submittedName>
</protein>
<evidence type="ECO:0000256" key="1">
    <source>
        <dbReference type="SAM" id="SignalP"/>
    </source>
</evidence>
<reference evidence="3" key="1">
    <citation type="submission" date="2016-10" db="EMBL/GenBank/DDBJ databases">
        <authorList>
            <person name="Varghese N."/>
            <person name="Submissions S."/>
        </authorList>
    </citation>
    <scope>NUCLEOTIDE SEQUENCE [LARGE SCALE GENOMIC DNA]</scope>
    <source>
        <strain evidence="3">DSM 19684</strain>
    </source>
</reference>
<name>A0A1G7R5M0_9FLAO</name>
<dbReference type="InterPro" id="IPR036249">
    <property type="entry name" value="Thioredoxin-like_sf"/>
</dbReference>
<feature type="chain" id="PRO_5011735533" evidence="1">
    <location>
        <begin position="23"/>
        <end position="180"/>
    </location>
</feature>
<evidence type="ECO:0000313" key="2">
    <source>
        <dbReference type="EMBL" id="SDG06033.1"/>
    </source>
</evidence>
<dbReference type="AlphaFoldDB" id="A0A1G7R5M0"/>
<organism evidence="2 3">
    <name type="scientific">Epilithonimonas hungarica</name>
    <dbReference type="NCBI Taxonomy" id="454006"/>
    <lineage>
        <taxon>Bacteria</taxon>
        <taxon>Pseudomonadati</taxon>
        <taxon>Bacteroidota</taxon>
        <taxon>Flavobacteriia</taxon>
        <taxon>Flavobacteriales</taxon>
        <taxon>Weeksellaceae</taxon>
        <taxon>Chryseobacterium group</taxon>
        <taxon>Epilithonimonas</taxon>
    </lineage>
</organism>
<dbReference type="Pfam" id="PF13899">
    <property type="entry name" value="Thioredoxin_7"/>
    <property type="match status" value="1"/>
</dbReference>
<dbReference type="OrthoDB" id="195735at2"/>
<dbReference type="Gene3D" id="3.40.30.10">
    <property type="entry name" value="Glutaredoxin"/>
    <property type="match status" value="1"/>
</dbReference>
<dbReference type="STRING" id="454006.SAMN05421825_2564"/>
<evidence type="ECO:0000313" key="3">
    <source>
        <dbReference type="Proteomes" id="UP000199203"/>
    </source>
</evidence>
<proteinExistence type="predicted"/>
<feature type="signal peptide" evidence="1">
    <location>
        <begin position="1"/>
        <end position="22"/>
    </location>
</feature>
<dbReference type="Proteomes" id="UP000199203">
    <property type="component" value="Unassembled WGS sequence"/>
</dbReference>
<keyword evidence="3" id="KW-1185">Reference proteome</keyword>
<dbReference type="RefSeq" id="WP_089873835.1">
    <property type="nucleotide sequence ID" value="NZ_FNBH01000003.1"/>
</dbReference>
<accession>A0A1G7R5M0</accession>
<gene>
    <name evidence="2" type="ORF">SAMN05421825_2564</name>
</gene>
<sequence>MRKSVKKLLFVGGVLLFSLTNAQTTELTKEQIEAKKKAAAEEKAKLPKPYHPEANAELDIKNAVKLAKKEHKNVVIQAGGNWCIWCLRFNNYLQQTPELKQIVDNNYIYYHLNWSPENKNEKIFTSYGNPGEKFGYPVFIILDENGKQIHTQDSAVLEEGSGYSLEKVKDFFNTWKPKKS</sequence>
<dbReference type="EMBL" id="FNBH01000003">
    <property type="protein sequence ID" value="SDG06033.1"/>
    <property type="molecule type" value="Genomic_DNA"/>
</dbReference>
<dbReference type="SUPFAM" id="SSF52833">
    <property type="entry name" value="Thioredoxin-like"/>
    <property type="match status" value="1"/>
</dbReference>
<keyword evidence="1" id="KW-0732">Signal</keyword>